<protein>
    <submittedName>
        <fullName evidence="2">Glyoxalase/bleomycin resistance protein/dioxygenase</fullName>
    </submittedName>
</protein>
<reference evidence="2" key="2">
    <citation type="journal article" date="2014" name="ISME J.">
        <title>Microbial stratification in low pH oxic and suboxic macroscopic growths along an acid mine drainage.</title>
        <authorList>
            <person name="Mendez-Garcia C."/>
            <person name="Mesa V."/>
            <person name="Sprenger R.R."/>
            <person name="Richter M."/>
            <person name="Diez M.S."/>
            <person name="Solano J."/>
            <person name="Bargiela R."/>
            <person name="Golyshina O.V."/>
            <person name="Manteca A."/>
            <person name="Ramos J.L."/>
            <person name="Gallego J.R."/>
            <person name="Llorente I."/>
            <person name="Martins Dos Santos V.A."/>
            <person name="Jensen O.N."/>
            <person name="Pelaez A.I."/>
            <person name="Sanchez J."/>
            <person name="Ferrer M."/>
        </authorList>
    </citation>
    <scope>NUCLEOTIDE SEQUENCE</scope>
</reference>
<dbReference type="InterPro" id="IPR004360">
    <property type="entry name" value="Glyas_Fos-R_dOase_dom"/>
</dbReference>
<keyword evidence="2" id="KW-0223">Dioxygenase</keyword>
<dbReference type="Pfam" id="PF00903">
    <property type="entry name" value="Glyoxalase"/>
    <property type="match status" value="1"/>
</dbReference>
<dbReference type="CDD" id="cd07247">
    <property type="entry name" value="SgaA_N_like"/>
    <property type="match status" value="1"/>
</dbReference>
<dbReference type="InterPro" id="IPR037523">
    <property type="entry name" value="VOC_core"/>
</dbReference>
<evidence type="ECO:0000259" key="1">
    <source>
        <dbReference type="PROSITE" id="PS51819"/>
    </source>
</evidence>
<name>T1AF40_9ZZZZ</name>
<keyword evidence="2" id="KW-0560">Oxidoreductase</keyword>
<dbReference type="EMBL" id="AUZX01008485">
    <property type="protein sequence ID" value="EQD55787.1"/>
    <property type="molecule type" value="Genomic_DNA"/>
</dbReference>
<feature type="domain" description="VOC" evidence="1">
    <location>
        <begin position="1"/>
        <end position="116"/>
    </location>
</feature>
<dbReference type="PANTHER" id="PTHR33993">
    <property type="entry name" value="GLYOXALASE-RELATED"/>
    <property type="match status" value="1"/>
</dbReference>
<dbReference type="Gene3D" id="3.10.180.10">
    <property type="entry name" value="2,3-Dihydroxybiphenyl 1,2-Dioxygenase, domain 1"/>
    <property type="match status" value="1"/>
</dbReference>
<dbReference type="SUPFAM" id="SSF54593">
    <property type="entry name" value="Glyoxalase/Bleomycin resistance protein/Dihydroxybiphenyl dioxygenase"/>
    <property type="match status" value="1"/>
</dbReference>
<feature type="non-terminal residue" evidence="2">
    <location>
        <position position="1"/>
    </location>
</feature>
<sequence>WFEIPVADFERAVTFYESIFATKLKYGEMNGMKMGIFPYEAPGPSGAVCQMPARQPGQDGTLIYLNAGDDVAPVLDRVKANGGKVVLDKTLIRDDIGYIGIFIDSEGNSVGVHAYN</sequence>
<gene>
    <name evidence="2" type="ORF">B1A_11805</name>
</gene>
<dbReference type="PROSITE" id="PS51819">
    <property type="entry name" value="VOC"/>
    <property type="match status" value="1"/>
</dbReference>
<evidence type="ECO:0000313" key="2">
    <source>
        <dbReference type="EMBL" id="EQD55787.1"/>
    </source>
</evidence>
<organism evidence="2">
    <name type="scientific">mine drainage metagenome</name>
    <dbReference type="NCBI Taxonomy" id="410659"/>
    <lineage>
        <taxon>unclassified sequences</taxon>
        <taxon>metagenomes</taxon>
        <taxon>ecological metagenomes</taxon>
    </lineage>
</organism>
<accession>T1AF40</accession>
<proteinExistence type="predicted"/>
<dbReference type="InterPro" id="IPR029068">
    <property type="entry name" value="Glyas_Bleomycin-R_OHBP_Dase"/>
</dbReference>
<dbReference type="InterPro" id="IPR052164">
    <property type="entry name" value="Anthracycline_SecMetBiosynth"/>
</dbReference>
<reference evidence="2" key="1">
    <citation type="submission" date="2013-08" db="EMBL/GenBank/DDBJ databases">
        <authorList>
            <person name="Mendez C."/>
            <person name="Richter M."/>
            <person name="Ferrer M."/>
            <person name="Sanchez J."/>
        </authorList>
    </citation>
    <scope>NUCLEOTIDE SEQUENCE</scope>
</reference>
<dbReference type="AlphaFoldDB" id="T1AF40"/>
<dbReference type="GO" id="GO:0051213">
    <property type="term" value="F:dioxygenase activity"/>
    <property type="evidence" value="ECO:0007669"/>
    <property type="project" value="UniProtKB-KW"/>
</dbReference>
<comment type="caution">
    <text evidence="2">The sequence shown here is derived from an EMBL/GenBank/DDBJ whole genome shotgun (WGS) entry which is preliminary data.</text>
</comment>
<dbReference type="PANTHER" id="PTHR33993:SF2">
    <property type="entry name" value="VOC DOMAIN-CONTAINING PROTEIN"/>
    <property type="match status" value="1"/>
</dbReference>